<dbReference type="RefSeq" id="WP_345425133.1">
    <property type="nucleotide sequence ID" value="NZ_BAABGT010000094.1"/>
</dbReference>
<organism evidence="2 3">
    <name type="scientific">Pseudonocardia xishanensis</name>
    <dbReference type="NCBI Taxonomy" id="630995"/>
    <lineage>
        <taxon>Bacteria</taxon>
        <taxon>Bacillati</taxon>
        <taxon>Actinomycetota</taxon>
        <taxon>Actinomycetes</taxon>
        <taxon>Pseudonocardiales</taxon>
        <taxon>Pseudonocardiaceae</taxon>
        <taxon>Pseudonocardia</taxon>
    </lineage>
</organism>
<evidence type="ECO:0000313" key="2">
    <source>
        <dbReference type="EMBL" id="GAA4555712.1"/>
    </source>
</evidence>
<keyword evidence="3" id="KW-1185">Reference proteome</keyword>
<sequence length="90" mass="9758">MRPGGVLLPAKRSTRRAVPRPARGEPVQPRLSSLPAVNAAIPRTAEPERPSERQRRRTEAQAAVGEGWAPPTDLEPRPAADPVDLEDPGR</sequence>
<feature type="compositionally biased region" description="Basic and acidic residues" evidence="1">
    <location>
        <begin position="45"/>
        <end position="59"/>
    </location>
</feature>
<proteinExistence type="predicted"/>
<evidence type="ECO:0000313" key="3">
    <source>
        <dbReference type="Proteomes" id="UP001501598"/>
    </source>
</evidence>
<feature type="region of interest" description="Disordered" evidence="1">
    <location>
        <begin position="1"/>
        <end position="90"/>
    </location>
</feature>
<dbReference type="Proteomes" id="UP001501598">
    <property type="component" value="Unassembled WGS sequence"/>
</dbReference>
<evidence type="ECO:0000256" key="1">
    <source>
        <dbReference type="SAM" id="MobiDB-lite"/>
    </source>
</evidence>
<reference evidence="3" key="1">
    <citation type="journal article" date="2019" name="Int. J. Syst. Evol. Microbiol.">
        <title>The Global Catalogue of Microorganisms (GCM) 10K type strain sequencing project: providing services to taxonomists for standard genome sequencing and annotation.</title>
        <authorList>
            <consortium name="The Broad Institute Genomics Platform"/>
            <consortium name="The Broad Institute Genome Sequencing Center for Infectious Disease"/>
            <person name="Wu L."/>
            <person name="Ma J."/>
        </authorList>
    </citation>
    <scope>NUCLEOTIDE SEQUENCE [LARGE SCALE GENOMIC DNA]</scope>
    <source>
        <strain evidence="3">JCM 17906</strain>
    </source>
</reference>
<accession>A0ABP8S0S8</accession>
<gene>
    <name evidence="2" type="ORF">GCM10023175_56450</name>
</gene>
<protein>
    <submittedName>
        <fullName evidence="2">Uncharacterized protein</fullName>
    </submittedName>
</protein>
<comment type="caution">
    <text evidence="2">The sequence shown here is derived from an EMBL/GenBank/DDBJ whole genome shotgun (WGS) entry which is preliminary data.</text>
</comment>
<name>A0ABP8S0S8_9PSEU</name>
<dbReference type="EMBL" id="BAABGT010000094">
    <property type="protein sequence ID" value="GAA4555712.1"/>
    <property type="molecule type" value="Genomic_DNA"/>
</dbReference>